<dbReference type="AlphaFoldDB" id="A0AAD9L029"/>
<evidence type="ECO:0000256" key="4">
    <source>
        <dbReference type="ARBA" id="ARBA00035223"/>
    </source>
</evidence>
<evidence type="ECO:0000256" key="1">
    <source>
        <dbReference type="ARBA" id="ARBA00007926"/>
    </source>
</evidence>
<proteinExistence type="inferred from homology"/>
<dbReference type="FunFam" id="3.30.390.110:FF:000002">
    <property type="entry name" value="60S ribosomal protein L28"/>
    <property type="match status" value="1"/>
</dbReference>
<accession>A0AAD9L029</accession>
<dbReference type="PANTHER" id="PTHR10544">
    <property type="entry name" value="60S RIBOSOMAL PROTEIN L28"/>
    <property type="match status" value="1"/>
</dbReference>
<reference evidence="8" key="1">
    <citation type="journal article" date="2023" name="Mol. Biol. Evol.">
        <title>Third-Generation Sequencing Reveals the Adaptive Role of the Epigenome in Three Deep-Sea Polychaetes.</title>
        <authorList>
            <person name="Perez M."/>
            <person name="Aroh O."/>
            <person name="Sun Y."/>
            <person name="Lan Y."/>
            <person name="Juniper S.K."/>
            <person name="Young C.R."/>
            <person name="Angers B."/>
            <person name="Qian P.Y."/>
        </authorList>
    </citation>
    <scope>NUCLEOTIDE SEQUENCE</scope>
    <source>
        <strain evidence="8">R07B-5</strain>
    </source>
</reference>
<protein>
    <recommendedName>
        <fullName evidence="4">Large ribosomal subunit protein eL28</fullName>
    </recommendedName>
    <alternativeName>
        <fullName evidence="5">60S ribosomal protein L28</fullName>
    </alternativeName>
</protein>
<dbReference type="GO" id="GO:0003735">
    <property type="term" value="F:structural constituent of ribosome"/>
    <property type="evidence" value="ECO:0007669"/>
    <property type="project" value="InterPro"/>
</dbReference>
<keyword evidence="9" id="KW-1185">Reference proteome</keyword>
<evidence type="ECO:0000313" key="9">
    <source>
        <dbReference type="Proteomes" id="UP001209878"/>
    </source>
</evidence>
<evidence type="ECO:0000256" key="2">
    <source>
        <dbReference type="ARBA" id="ARBA00022980"/>
    </source>
</evidence>
<name>A0AAD9L029_RIDPI</name>
<sequence>MSADLQWMITRSNSCFLVKRSKQYFSREPNNLYNRHGKRASGLINQQAIGIEACTDDKGVVFVTKNKNNWRKPAKSTTKTILKQGNRRTLNTIRKVIRNNRSRKDQKMGGSSSCQRNPQQPAPPGGQEEPRQETINDWLKLLSDILL</sequence>
<dbReference type="Pfam" id="PF01778">
    <property type="entry name" value="Ribosomal_L28e"/>
    <property type="match status" value="1"/>
</dbReference>
<feature type="region of interest" description="Disordered" evidence="6">
    <location>
        <begin position="85"/>
        <end position="133"/>
    </location>
</feature>
<keyword evidence="3" id="KW-0687">Ribonucleoprotein</keyword>
<evidence type="ECO:0000256" key="6">
    <source>
        <dbReference type="SAM" id="MobiDB-lite"/>
    </source>
</evidence>
<evidence type="ECO:0000256" key="5">
    <source>
        <dbReference type="ARBA" id="ARBA00035330"/>
    </source>
</evidence>
<dbReference type="InterPro" id="IPR002672">
    <property type="entry name" value="Ribosomal_eL28"/>
</dbReference>
<feature type="domain" description="Ribosomal eL28/Mak16" evidence="7">
    <location>
        <begin position="5"/>
        <end position="107"/>
    </location>
</feature>
<evidence type="ECO:0000313" key="8">
    <source>
        <dbReference type="EMBL" id="KAK2180452.1"/>
    </source>
</evidence>
<gene>
    <name evidence="8" type="ORF">NP493_442g00013</name>
</gene>
<evidence type="ECO:0000256" key="3">
    <source>
        <dbReference type="ARBA" id="ARBA00023274"/>
    </source>
</evidence>
<dbReference type="Gene3D" id="3.30.390.110">
    <property type="match status" value="1"/>
</dbReference>
<dbReference type="Proteomes" id="UP001209878">
    <property type="component" value="Unassembled WGS sequence"/>
</dbReference>
<keyword evidence="2" id="KW-0689">Ribosomal protein</keyword>
<evidence type="ECO:0000259" key="7">
    <source>
        <dbReference type="Pfam" id="PF01778"/>
    </source>
</evidence>
<dbReference type="GO" id="GO:0006412">
    <property type="term" value="P:translation"/>
    <property type="evidence" value="ECO:0007669"/>
    <property type="project" value="InterPro"/>
</dbReference>
<comment type="caution">
    <text evidence="8">The sequence shown here is derived from an EMBL/GenBank/DDBJ whole genome shotgun (WGS) entry which is preliminary data.</text>
</comment>
<comment type="similarity">
    <text evidence="1">Belongs to the eukaryotic ribosomal protein eL28 family.</text>
</comment>
<dbReference type="InterPro" id="IPR029004">
    <property type="entry name" value="Ribosomal_eL28/Mak16"/>
</dbReference>
<dbReference type="GO" id="GO:1990904">
    <property type="term" value="C:ribonucleoprotein complex"/>
    <property type="evidence" value="ECO:0007669"/>
    <property type="project" value="UniProtKB-KW"/>
</dbReference>
<organism evidence="8 9">
    <name type="scientific">Ridgeia piscesae</name>
    <name type="common">Tubeworm</name>
    <dbReference type="NCBI Taxonomy" id="27915"/>
    <lineage>
        <taxon>Eukaryota</taxon>
        <taxon>Metazoa</taxon>
        <taxon>Spiralia</taxon>
        <taxon>Lophotrochozoa</taxon>
        <taxon>Annelida</taxon>
        <taxon>Polychaeta</taxon>
        <taxon>Sedentaria</taxon>
        <taxon>Canalipalpata</taxon>
        <taxon>Sabellida</taxon>
        <taxon>Siboglinidae</taxon>
        <taxon>Ridgeia</taxon>
    </lineage>
</organism>
<dbReference type="GO" id="GO:0005840">
    <property type="term" value="C:ribosome"/>
    <property type="evidence" value="ECO:0007669"/>
    <property type="project" value="UniProtKB-KW"/>
</dbReference>
<dbReference type="EMBL" id="JAODUO010000442">
    <property type="protein sequence ID" value="KAK2180452.1"/>
    <property type="molecule type" value="Genomic_DNA"/>
</dbReference>